<dbReference type="Pfam" id="PF17921">
    <property type="entry name" value="Integrase_H2C2"/>
    <property type="match status" value="1"/>
</dbReference>
<evidence type="ECO:0000313" key="12">
    <source>
        <dbReference type="Proteomes" id="UP001231189"/>
    </source>
</evidence>
<sequence>MDRRAAHLHSDCGADDGSAARPPLWRSWRVCGRREHVLQPGRRRAPPRSRLCTQPPRFTKLEFATYDGATDPLNWLNQCAAGRSRRPHVDRLLSPTGAAQTWYYALEQDEGGMPSWERFRDLCLQRFGPTLRGSRLAELGRLAFTTTVQDFADRFQALACHAPGVSARQRADLFVGGLPDYIRVDVEMREPADLQTAMYYARAYEQRAIAMQQVYAQRGSARSALRPAPTPTAPPRPAPAAAPAGPPAPTRPFKRPAAEQLERRRQGLCFNCDEKYAPGHTCARLFYLETVDDADAEALTAELAAATITEAGVTTYAPVNASAFVVSLHAMAGIKTAKTMLLPVTINGERLTALVDTGSTHNFLSNTAMRRLALQPAGSEKYSVTVANGDRLTCQGVARQVPVLVGDEPLSIDCVGIDLGCYDFILGLDFLSTLGPILWDLDVLSLIFWREGGRRVHWTGLGSTGASPQLHLMAAALDEAHPLLADLLQQHGDLFDEPQASLPRGPVTTAYTCAEHGARRRAAAPVPTAEGRARAPWRHASTGHHSDFDVAVLRPVLLVRKADGTWRFCIDFRALNTVTSKDKFPIPVVDELLDELHGARFFTKLDLRSGYHQVRMHPDDIAKTAFRTHHGHYEFLVMPFGLSNAPATFQALMNDVLSPYLRRFVLVFFDDILIYSASWAEHLQHVAIIFNELRAHRLHLKRSKCSFGTTSVAYLGHVISADGVAMDADKVAAWPTPVAASSSRIFGPRGILPAVHPGLRPHRRASHALASPRRFLLGRGGGHGLRCPAAGTHDGPRSSDAGLRRAVCGGLRRLRIGFGAVLHQGEGPLAFFSRPFAVRHHKLAAYERELIGLVQACRSISGSSASTSPSSTARPPQHVADALSRRDIDDAVDAPTVGAALCIHSGPSFAFIDEVRRATAEAADAQQLRQRLADGELAAPWRMDEGLLLHGRRIFVPDHGDLRHQALSLAHSAGHEGVQKTLHRLRADFYIPGDGVLVREWVRACVTCQRNKTETLRPAGLLQPLDVPSQVWADISMDFIEGLPKVGGKSVILTVVNRFSKYAHFIALGHPYTAASVARAFFDGIVRLHGFPSSIVSDRDPVFTGHVWRDLFGLAGVKLRMSTAFHPQTDGQSEVVNKIIAMYLRCITGDRPRAWVDWLAWAEYCYNTSYHSALHTTPFEVVYGRPPPTMLPYASGTARTETADDLLRTRDEILAEARQRPGSAAG</sequence>
<dbReference type="InterPro" id="IPR012337">
    <property type="entry name" value="RNaseH-like_sf"/>
</dbReference>
<dbReference type="Gene3D" id="2.40.70.10">
    <property type="entry name" value="Acid Proteases"/>
    <property type="match status" value="1"/>
</dbReference>
<dbReference type="Pfam" id="PF03732">
    <property type="entry name" value="Retrotrans_gag"/>
    <property type="match status" value="1"/>
</dbReference>
<dbReference type="Pfam" id="PF13975">
    <property type="entry name" value="gag-asp_proteas"/>
    <property type="match status" value="1"/>
</dbReference>
<evidence type="ECO:0000256" key="1">
    <source>
        <dbReference type="ARBA" id="ARBA00022670"/>
    </source>
</evidence>
<dbReference type="GO" id="GO:0006508">
    <property type="term" value="P:proteolysis"/>
    <property type="evidence" value="ECO:0007669"/>
    <property type="project" value="UniProtKB-KW"/>
</dbReference>
<dbReference type="InterPro" id="IPR021109">
    <property type="entry name" value="Peptidase_aspartic_dom_sf"/>
</dbReference>
<dbReference type="PANTHER" id="PTHR37984:SF5">
    <property type="entry name" value="PROTEIN NYNRIN-LIKE"/>
    <property type="match status" value="1"/>
</dbReference>
<dbReference type="PANTHER" id="PTHR37984">
    <property type="entry name" value="PROTEIN CBG26694"/>
    <property type="match status" value="1"/>
</dbReference>
<evidence type="ECO:0000313" key="11">
    <source>
        <dbReference type="EMBL" id="KAK1683831.1"/>
    </source>
</evidence>
<name>A0AAD8TLI8_LOLMU</name>
<dbReference type="FunFam" id="3.30.420.10:FF:000219">
    <property type="entry name" value="Putative retroelement"/>
    <property type="match status" value="1"/>
</dbReference>
<evidence type="ECO:0000256" key="2">
    <source>
        <dbReference type="ARBA" id="ARBA00022679"/>
    </source>
</evidence>
<dbReference type="InterPro" id="IPR050951">
    <property type="entry name" value="Retrovirus_Pol_polyprotein"/>
</dbReference>
<evidence type="ECO:0000256" key="5">
    <source>
        <dbReference type="ARBA" id="ARBA00022759"/>
    </source>
</evidence>
<keyword evidence="7" id="KW-0695">RNA-directed DNA polymerase</keyword>
<evidence type="ECO:0000259" key="10">
    <source>
        <dbReference type="PROSITE" id="PS50994"/>
    </source>
</evidence>
<dbReference type="InterPro" id="IPR041588">
    <property type="entry name" value="Integrase_H2C2"/>
</dbReference>
<evidence type="ECO:0000256" key="4">
    <source>
        <dbReference type="ARBA" id="ARBA00022722"/>
    </source>
</evidence>
<dbReference type="EMBL" id="JAUUTY010000002">
    <property type="protein sequence ID" value="KAK1683831.1"/>
    <property type="molecule type" value="Genomic_DNA"/>
</dbReference>
<dbReference type="CDD" id="cd00303">
    <property type="entry name" value="retropepsin_like"/>
    <property type="match status" value="1"/>
</dbReference>
<dbReference type="Gene3D" id="3.30.420.10">
    <property type="entry name" value="Ribonuclease H-like superfamily/Ribonuclease H"/>
    <property type="match status" value="1"/>
</dbReference>
<protein>
    <submittedName>
        <fullName evidence="11">Uncharacterized protein</fullName>
    </submittedName>
</protein>
<dbReference type="Gene3D" id="3.30.70.270">
    <property type="match status" value="1"/>
</dbReference>
<dbReference type="InterPro" id="IPR043128">
    <property type="entry name" value="Rev_trsase/Diguanyl_cyclase"/>
</dbReference>
<keyword evidence="5" id="KW-0255">Endonuclease</keyword>
<dbReference type="SUPFAM" id="SSF53098">
    <property type="entry name" value="Ribonuclease H-like"/>
    <property type="match status" value="1"/>
</dbReference>
<dbReference type="SUPFAM" id="SSF56672">
    <property type="entry name" value="DNA/RNA polymerases"/>
    <property type="match status" value="1"/>
</dbReference>
<dbReference type="PROSITE" id="PS50994">
    <property type="entry name" value="INTEGRASE"/>
    <property type="match status" value="1"/>
</dbReference>
<dbReference type="SUPFAM" id="SSF50630">
    <property type="entry name" value="Acid proteases"/>
    <property type="match status" value="1"/>
</dbReference>
<feature type="compositionally biased region" description="Pro residues" evidence="8">
    <location>
        <begin position="228"/>
        <end position="250"/>
    </location>
</feature>
<dbReference type="InterPro" id="IPR043502">
    <property type="entry name" value="DNA/RNA_pol_sf"/>
</dbReference>
<dbReference type="PROSITE" id="PS50878">
    <property type="entry name" value="RT_POL"/>
    <property type="match status" value="1"/>
</dbReference>
<feature type="domain" description="Reverse transcriptase" evidence="9">
    <location>
        <begin position="540"/>
        <end position="719"/>
    </location>
</feature>
<reference evidence="11" key="1">
    <citation type="submission" date="2023-07" db="EMBL/GenBank/DDBJ databases">
        <title>A chromosome-level genome assembly of Lolium multiflorum.</title>
        <authorList>
            <person name="Chen Y."/>
            <person name="Copetti D."/>
            <person name="Kolliker R."/>
            <person name="Studer B."/>
        </authorList>
    </citation>
    <scope>NUCLEOTIDE SEQUENCE</scope>
    <source>
        <strain evidence="11">02402/16</strain>
        <tissue evidence="11">Leaf</tissue>
    </source>
</reference>
<dbReference type="Proteomes" id="UP001231189">
    <property type="component" value="Unassembled WGS sequence"/>
</dbReference>
<dbReference type="GO" id="GO:0004519">
    <property type="term" value="F:endonuclease activity"/>
    <property type="evidence" value="ECO:0007669"/>
    <property type="project" value="UniProtKB-KW"/>
</dbReference>
<gene>
    <name evidence="11" type="ORF">QYE76_044679</name>
</gene>
<evidence type="ECO:0000256" key="6">
    <source>
        <dbReference type="ARBA" id="ARBA00022801"/>
    </source>
</evidence>
<dbReference type="GO" id="GO:0015074">
    <property type="term" value="P:DNA integration"/>
    <property type="evidence" value="ECO:0007669"/>
    <property type="project" value="InterPro"/>
</dbReference>
<dbReference type="InterPro" id="IPR005162">
    <property type="entry name" value="Retrotrans_gag_dom"/>
</dbReference>
<evidence type="ECO:0000256" key="3">
    <source>
        <dbReference type="ARBA" id="ARBA00022695"/>
    </source>
</evidence>
<dbReference type="InterPro" id="IPR001584">
    <property type="entry name" value="Integrase_cat-core"/>
</dbReference>
<keyword evidence="3" id="KW-0548">Nucleotidyltransferase</keyword>
<organism evidence="11 12">
    <name type="scientific">Lolium multiflorum</name>
    <name type="common">Italian ryegrass</name>
    <name type="synonym">Lolium perenne subsp. multiflorum</name>
    <dbReference type="NCBI Taxonomy" id="4521"/>
    <lineage>
        <taxon>Eukaryota</taxon>
        <taxon>Viridiplantae</taxon>
        <taxon>Streptophyta</taxon>
        <taxon>Embryophyta</taxon>
        <taxon>Tracheophyta</taxon>
        <taxon>Spermatophyta</taxon>
        <taxon>Magnoliopsida</taxon>
        <taxon>Liliopsida</taxon>
        <taxon>Poales</taxon>
        <taxon>Poaceae</taxon>
        <taxon>BOP clade</taxon>
        <taxon>Pooideae</taxon>
        <taxon>Poodae</taxon>
        <taxon>Poeae</taxon>
        <taxon>Poeae Chloroplast Group 2 (Poeae type)</taxon>
        <taxon>Loliodinae</taxon>
        <taxon>Loliinae</taxon>
        <taxon>Lolium</taxon>
    </lineage>
</organism>
<comment type="caution">
    <text evidence="11">The sequence shown here is derived from an EMBL/GenBank/DDBJ whole genome shotgun (WGS) entry which is preliminary data.</text>
</comment>
<feature type="domain" description="Integrase catalytic" evidence="10">
    <location>
        <begin position="1024"/>
        <end position="1186"/>
    </location>
</feature>
<dbReference type="GO" id="GO:0003676">
    <property type="term" value="F:nucleic acid binding"/>
    <property type="evidence" value="ECO:0007669"/>
    <property type="project" value="InterPro"/>
</dbReference>
<evidence type="ECO:0000256" key="7">
    <source>
        <dbReference type="ARBA" id="ARBA00022918"/>
    </source>
</evidence>
<dbReference type="Gene3D" id="3.10.10.10">
    <property type="entry name" value="HIV Type 1 Reverse Transcriptase, subunit A, domain 1"/>
    <property type="match status" value="1"/>
</dbReference>
<dbReference type="CDD" id="cd01647">
    <property type="entry name" value="RT_LTR"/>
    <property type="match status" value="1"/>
</dbReference>
<keyword evidence="6" id="KW-0378">Hydrolase</keyword>
<proteinExistence type="predicted"/>
<keyword evidence="12" id="KW-1185">Reference proteome</keyword>
<dbReference type="GO" id="GO:0008233">
    <property type="term" value="F:peptidase activity"/>
    <property type="evidence" value="ECO:0007669"/>
    <property type="project" value="UniProtKB-KW"/>
</dbReference>
<dbReference type="GO" id="GO:0003964">
    <property type="term" value="F:RNA-directed DNA polymerase activity"/>
    <property type="evidence" value="ECO:0007669"/>
    <property type="project" value="UniProtKB-KW"/>
</dbReference>
<dbReference type="InterPro" id="IPR000477">
    <property type="entry name" value="RT_dom"/>
</dbReference>
<evidence type="ECO:0000256" key="8">
    <source>
        <dbReference type="SAM" id="MobiDB-lite"/>
    </source>
</evidence>
<dbReference type="InterPro" id="IPR036397">
    <property type="entry name" value="RNaseH_sf"/>
</dbReference>
<dbReference type="Pfam" id="PF00078">
    <property type="entry name" value="RVT_1"/>
    <property type="match status" value="1"/>
</dbReference>
<dbReference type="FunFam" id="3.10.10.10:FF:000007">
    <property type="entry name" value="Retrovirus-related Pol polyprotein from transposon 17.6-like Protein"/>
    <property type="match status" value="1"/>
</dbReference>
<feature type="region of interest" description="Disordered" evidence="8">
    <location>
        <begin position="220"/>
        <end position="258"/>
    </location>
</feature>
<dbReference type="AlphaFoldDB" id="A0AAD8TLI8"/>
<keyword evidence="1" id="KW-0645">Protease</keyword>
<accession>A0AAD8TLI8</accession>
<evidence type="ECO:0000259" key="9">
    <source>
        <dbReference type="PROSITE" id="PS50878"/>
    </source>
</evidence>
<dbReference type="Gene3D" id="1.10.340.70">
    <property type="match status" value="1"/>
</dbReference>
<keyword evidence="2" id="KW-0808">Transferase</keyword>
<keyword evidence="4" id="KW-0540">Nuclease</keyword>